<sequence length="212" mass="23839">MSSRAHTLHFTTSFVKLKLYAIKTESAWRCFDVGVVSYPRAPDARRRRRRSLRVSALAPRRRRATPARHAATTTRRDSTSASAVSMMRKSDSQGSVRGARSSRLMDSVSSDEGPETERLLAAQLPPGLVQARRQSLTAPPSPTDSRKKLPRHHNYMNHLHHFIHWRDIWGGEPHTKGQEVPRSLNSITTLCPASCMVLSHNCPVDVVRLCVM</sequence>
<comment type="caution">
    <text evidence="2">The sequence shown here is derived from an EMBL/GenBank/DDBJ whole genome shotgun (WGS) entry which is preliminary data.</text>
</comment>
<name>A0ABQ7QQH4_PLUXY</name>
<feature type="compositionally biased region" description="Low complexity" evidence="1">
    <location>
        <begin position="67"/>
        <end position="85"/>
    </location>
</feature>
<evidence type="ECO:0000313" key="2">
    <source>
        <dbReference type="EMBL" id="KAG7307289.1"/>
    </source>
</evidence>
<feature type="region of interest" description="Disordered" evidence="1">
    <location>
        <begin position="42"/>
        <end position="149"/>
    </location>
</feature>
<evidence type="ECO:0000256" key="1">
    <source>
        <dbReference type="SAM" id="MobiDB-lite"/>
    </source>
</evidence>
<dbReference type="EMBL" id="JAHIBW010000010">
    <property type="protein sequence ID" value="KAG7307289.1"/>
    <property type="molecule type" value="Genomic_DNA"/>
</dbReference>
<protein>
    <submittedName>
        <fullName evidence="2">Uncharacterized protein</fullName>
    </submittedName>
</protein>
<gene>
    <name evidence="2" type="ORF">JYU34_007453</name>
</gene>
<organism evidence="2 3">
    <name type="scientific">Plutella xylostella</name>
    <name type="common">Diamondback moth</name>
    <name type="synonym">Plutella maculipennis</name>
    <dbReference type="NCBI Taxonomy" id="51655"/>
    <lineage>
        <taxon>Eukaryota</taxon>
        <taxon>Metazoa</taxon>
        <taxon>Ecdysozoa</taxon>
        <taxon>Arthropoda</taxon>
        <taxon>Hexapoda</taxon>
        <taxon>Insecta</taxon>
        <taxon>Pterygota</taxon>
        <taxon>Neoptera</taxon>
        <taxon>Endopterygota</taxon>
        <taxon>Lepidoptera</taxon>
        <taxon>Glossata</taxon>
        <taxon>Ditrysia</taxon>
        <taxon>Yponomeutoidea</taxon>
        <taxon>Plutellidae</taxon>
        <taxon>Plutella</taxon>
    </lineage>
</organism>
<evidence type="ECO:0000313" key="3">
    <source>
        <dbReference type="Proteomes" id="UP000823941"/>
    </source>
</evidence>
<reference evidence="2 3" key="1">
    <citation type="submission" date="2021-06" db="EMBL/GenBank/DDBJ databases">
        <title>A haploid diamondback moth (Plutella xylostella L.) genome assembly resolves 31 chromosomes and identifies a diamide resistance mutation.</title>
        <authorList>
            <person name="Ward C.M."/>
            <person name="Perry K.D."/>
            <person name="Baker G."/>
            <person name="Powis K."/>
            <person name="Heckel D.G."/>
            <person name="Baxter S.W."/>
        </authorList>
    </citation>
    <scope>NUCLEOTIDE SEQUENCE [LARGE SCALE GENOMIC DNA]</scope>
    <source>
        <strain evidence="2 3">LV</strain>
        <tissue evidence="2">Single pupa</tissue>
    </source>
</reference>
<keyword evidence="3" id="KW-1185">Reference proteome</keyword>
<proteinExistence type="predicted"/>
<accession>A0ABQ7QQH4</accession>
<dbReference type="Proteomes" id="UP000823941">
    <property type="component" value="Chromosome 10"/>
</dbReference>